<name>B0DJT7_LACBS</name>
<dbReference type="EMBL" id="DS547114">
    <property type="protein sequence ID" value="EDR05266.1"/>
    <property type="molecule type" value="Genomic_DNA"/>
</dbReference>
<dbReference type="KEGG" id="lbc:LACBIDRAFT_303598"/>
<proteinExistence type="predicted"/>
<dbReference type="HOGENOM" id="CLU_097627_0_0_1"/>
<feature type="region of interest" description="Disordered" evidence="1">
    <location>
        <begin position="19"/>
        <end position="71"/>
    </location>
</feature>
<feature type="compositionally biased region" description="Low complexity" evidence="1">
    <location>
        <begin position="22"/>
        <end position="31"/>
    </location>
</feature>
<accession>B0DJT7</accession>
<keyword evidence="3" id="KW-1185">Reference proteome</keyword>
<sequence length="192" mass="21029">MESRQLPLASSSAATLVRHPFTSSSTTLGRSSTDDVSTQEGLYADFDDPDQSSELPSRPTADACDASSSFKPDKVDRLSFPLRVVGRSLAFRRLQKAGEELPRCLKLLQSTHADAQVDLEEAERLRKKREKVVQSTLEYFSKMRSKIDMAIGGERSLPDGGKGGKGKGRSQDDFSLLSRLKTESHSSTHPGV</sequence>
<feature type="region of interest" description="Disordered" evidence="1">
    <location>
        <begin position="150"/>
        <end position="192"/>
    </location>
</feature>
<organism evidence="3">
    <name type="scientific">Laccaria bicolor (strain S238N-H82 / ATCC MYA-4686)</name>
    <name type="common">Bicoloured deceiver</name>
    <name type="synonym">Laccaria laccata var. bicolor</name>
    <dbReference type="NCBI Taxonomy" id="486041"/>
    <lineage>
        <taxon>Eukaryota</taxon>
        <taxon>Fungi</taxon>
        <taxon>Dikarya</taxon>
        <taxon>Basidiomycota</taxon>
        <taxon>Agaricomycotina</taxon>
        <taxon>Agaricomycetes</taxon>
        <taxon>Agaricomycetidae</taxon>
        <taxon>Agaricales</taxon>
        <taxon>Agaricineae</taxon>
        <taxon>Hydnangiaceae</taxon>
        <taxon>Laccaria</taxon>
    </lineage>
</organism>
<evidence type="ECO:0000313" key="2">
    <source>
        <dbReference type="EMBL" id="EDR05266.1"/>
    </source>
</evidence>
<dbReference type="RefSeq" id="XP_001884231.1">
    <property type="nucleotide sequence ID" value="XM_001884196.1"/>
</dbReference>
<protein>
    <submittedName>
        <fullName evidence="2">Predicted protein</fullName>
    </submittedName>
</protein>
<dbReference type="InParanoid" id="B0DJT7"/>
<dbReference type="Proteomes" id="UP000001194">
    <property type="component" value="Unassembled WGS sequence"/>
</dbReference>
<evidence type="ECO:0000313" key="3">
    <source>
        <dbReference type="Proteomes" id="UP000001194"/>
    </source>
</evidence>
<dbReference type="AlphaFoldDB" id="B0DJT7"/>
<reference evidence="2 3" key="1">
    <citation type="journal article" date="2008" name="Nature">
        <title>The genome of Laccaria bicolor provides insights into mycorrhizal symbiosis.</title>
        <authorList>
            <person name="Martin F."/>
            <person name="Aerts A."/>
            <person name="Ahren D."/>
            <person name="Brun A."/>
            <person name="Danchin E.G.J."/>
            <person name="Duchaussoy F."/>
            <person name="Gibon J."/>
            <person name="Kohler A."/>
            <person name="Lindquist E."/>
            <person name="Pereda V."/>
            <person name="Salamov A."/>
            <person name="Shapiro H.J."/>
            <person name="Wuyts J."/>
            <person name="Blaudez D."/>
            <person name="Buee M."/>
            <person name="Brokstein P."/>
            <person name="Canbaeck B."/>
            <person name="Cohen D."/>
            <person name="Courty P.E."/>
            <person name="Coutinho P.M."/>
            <person name="Delaruelle C."/>
            <person name="Detter J.C."/>
            <person name="Deveau A."/>
            <person name="DiFazio S."/>
            <person name="Duplessis S."/>
            <person name="Fraissinet-Tachet L."/>
            <person name="Lucic E."/>
            <person name="Frey-Klett P."/>
            <person name="Fourrey C."/>
            <person name="Feussner I."/>
            <person name="Gay G."/>
            <person name="Grimwood J."/>
            <person name="Hoegger P.J."/>
            <person name="Jain P."/>
            <person name="Kilaru S."/>
            <person name="Labbe J."/>
            <person name="Lin Y.C."/>
            <person name="Legue V."/>
            <person name="Le Tacon F."/>
            <person name="Marmeisse R."/>
            <person name="Melayah D."/>
            <person name="Montanini B."/>
            <person name="Muratet M."/>
            <person name="Nehls U."/>
            <person name="Niculita-Hirzel H."/>
            <person name="Oudot-Le Secq M.P."/>
            <person name="Peter M."/>
            <person name="Quesneville H."/>
            <person name="Rajashekar B."/>
            <person name="Reich M."/>
            <person name="Rouhier N."/>
            <person name="Schmutz J."/>
            <person name="Yin T."/>
            <person name="Chalot M."/>
            <person name="Henrissat B."/>
            <person name="Kuees U."/>
            <person name="Lucas S."/>
            <person name="Van de Peer Y."/>
            <person name="Podila G.K."/>
            <person name="Polle A."/>
            <person name="Pukkila P.J."/>
            <person name="Richardson P.M."/>
            <person name="Rouze P."/>
            <person name="Sanders I.R."/>
            <person name="Stajich J.E."/>
            <person name="Tunlid A."/>
            <person name="Tuskan G."/>
            <person name="Grigoriev I.V."/>
        </authorList>
    </citation>
    <scope>NUCLEOTIDE SEQUENCE [LARGE SCALE GENOMIC DNA]</scope>
    <source>
        <strain evidence="3">S238N-H82 / ATCC MYA-4686</strain>
    </source>
</reference>
<gene>
    <name evidence="2" type="ORF">LACBIDRAFT_303598</name>
</gene>
<evidence type="ECO:0000256" key="1">
    <source>
        <dbReference type="SAM" id="MobiDB-lite"/>
    </source>
</evidence>
<dbReference type="GeneID" id="6079724"/>